<proteinExistence type="predicted"/>
<gene>
    <name evidence="1" type="ORF">SAMN04488543_2996</name>
</gene>
<accession>A0A1H1XH41</accession>
<keyword evidence="2" id="KW-1185">Reference proteome</keyword>
<reference evidence="1 2" key="1">
    <citation type="submission" date="2016-10" db="EMBL/GenBank/DDBJ databases">
        <authorList>
            <person name="de Groot N.N."/>
        </authorList>
    </citation>
    <scope>NUCLEOTIDE SEQUENCE [LARGE SCALE GENOMIC DNA]</scope>
    <source>
        <strain evidence="1 2">DSM 21741</strain>
    </source>
</reference>
<evidence type="ECO:0000313" key="1">
    <source>
        <dbReference type="EMBL" id="SDT08595.1"/>
    </source>
</evidence>
<dbReference type="Proteomes" id="UP000199092">
    <property type="component" value="Chromosome I"/>
</dbReference>
<organism evidence="1 2">
    <name type="scientific">Friedmanniella luteola</name>
    <dbReference type="NCBI Taxonomy" id="546871"/>
    <lineage>
        <taxon>Bacteria</taxon>
        <taxon>Bacillati</taxon>
        <taxon>Actinomycetota</taxon>
        <taxon>Actinomycetes</taxon>
        <taxon>Propionibacteriales</taxon>
        <taxon>Nocardioidaceae</taxon>
        <taxon>Friedmanniella</taxon>
    </lineage>
</organism>
<protein>
    <submittedName>
        <fullName evidence="1">Uncharacterized protein</fullName>
    </submittedName>
</protein>
<dbReference type="AlphaFoldDB" id="A0A1H1XH41"/>
<sequence>MHGMQAERRVLGPAEVRWNDYVGTAAADDADAVLDRPSLYELAGVDRGRYTIVGVDLTIWEDTTTASVYAVDRVTEQVETQGDIDALGREGGEIPVVEFRLPSQAVEDFLDDAFKRISVRLVARGVREHRLVVVPQTS</sequence>
<evidence type="ECO:0000313" key="2">
    <source>
        <dbReference type="Proteomes" id="UP000199092"/>
    </source>
</evidence>
<name>A0A1H1XH41_9ACTN</name>
<dbReference type="EMBL" id="LT629749">
    <property type="protein sequence ID" value="SDT08595.1"/>
    <property type="molecule type" value="Genomic_DNA"/>
</dbReference>